<organism evidence="2 3">
    <name type="scientific">Dissostichus mawsoni</name>
    <name type="common">Antarctic cod</name>
    <dbReference type="NCBI Taxonomy" id="36200"/>
    <lineage>
        <taxon>Eukaryota</taxon>
        <taxon>Metazoa</taxon>
        <taxon>Chordata</taxon>
        <taxon>Craniata</taxon>
        <taxon>Vertebrata</taxon>
        <taxon>Euteleostomi</taxon>
        <taxon>Actinopterygii</taxon>
        <taxon>Neopterygii</taxon>
        <taxon>Teleostei</taxon>
        <taxon>Neoteleostei</taxon>
        <taxon>Acanthomorphata</taxon>
        <taxon>Eupercaria</taxon>
        <taxon>Perciformes</taxon>
        <taxon>Notothenioidei</taxon>
        <taxon>Nototheniidae</taxon>
        <taxon>Dissostichus</taxon>
    </lineage>
</organism>
<reference evidence="2 3" key="1">
    <citation type="submission" date="2020-03" db="EMBL/GenBank/DDBJ databases">
        <title>Dissostichus mawsoni Genome sequencing and assembly.</title>
        <authorList>
            <person name="Park H."/>
        </authorList>
    </citation>
    <scope>NUCLEOTIDE SEQUENCE [LARGE SCALE GENOMIC DNA]</scope>
    <source>
        <strain evidence="2">DM0001</strain>
        <tissue evidence="2">Muscle</tissue>
    </source>
</reference>
<evidence type="ECO:0000313" key="2">
    <source>
        <dbReference type="EMBL" id="KAF3860840.1"/>
    </source>
</evidence>
<comment type="caution">
    <text evidence="2">The sequence shown here is derived from an EMBL/GenBank/DDBJ whole genome shotgun (WGS) entry which is preliminary data.</text>
</comment>
<dbReference type="OrthoDB" id="10501468at2759"/>
<accession>A0A7J5ZGR6</accession>
<keyword evidence="1" id="KW-1133">Transmembrane helix</keyword>
<evidence type="ECO:0000256" key="1">
    <source>
        <dbReference type="SAM" id="Phobius"/>
    </source>
</evidence>
<dbReference type="AlphaFoldDB" id="A0A7J5ZGR6"/>
<evidence type="ECO:0000313" key="3">
    <source>
        <dbReference type="Proteomes" id="UP000518266"/>
    </source>
</evidence>
<sequence length="153" mass="16838">MERVRGKIDGSVRSRVLRKDVGDEVAKSFGVLLGVDCGDFSAGLQQREGGWREKGKPLFTWAVPDGVHVHVGVELPGPQRFAAGHVPSDALWRGAIGPHRGPRQAVLCVWIFLVGHLLALLFITFSSTHIVDPEQQAVVHDLQPHQELKRDIC</sequence>
<protein>
    <submittedName>
        <fullName evidence="2">Uncharacterized protein</fullName>
    </submittedName>
</protein>
<dbReference type="Proteomes" id="UP000518266">
    <property type="component" value="Unassembled WGS sequence"/>
</dbReference>
<keyword evidence="3" id="KW-1185">Reference proteome</keyword>
<proteinExistence type="predicted"/>
<feature type="transmembrane region" description="Helical" evidence="1">
    <location>
        <begin position="105"/>
        <end position="125"/>
    </location>
</feature>
<keyword evidence="1" id="KW-0812">Transmembrane</keyword>
<keyword evidence="1" id="KW-0472">Membrane</keyword>
<name>A0A7J5ZGR6_DISMA</name>
<gene>
    <name evidence="2" type="ORF">F7725_001095</name>
</gene>
<dbReference type="EMBL" id="JAAKFY010000002">
    <property type="protein sequence ID" value="KAF3860840.1"/>
    <property type="molecule type" value="Genomic_DNA"/>
</dbReference>